<gene>
    <name evidence="2" type="ordered locus">Tresu_1738</name>
</gene>
<evidence type="ECO:0000313" key="3">
    <source>
        <dbReference type="Proteomes" id="UP000006852"/>
    </source>
</evidence>
<evidence type="ECO:0000313" key="2">
    <source>
        <dbReference type="EMBL" id="AEB14629.1"/>
    </source>
</evidence>
<sequence>MSEKDLKIKATEILEYSDSGNISGVVYQIITDSDFGKKIALDIRELKNDEKLLFEFRDWEKEGEWNPYDLSVQIVKEDGHGSFSRIPYPFKNEKSDSLDETESVKTFRKEIKKYIDENKEKLLSDLETKESLELFSRLATVLDEGTVYTASNKTLGEIQLRHGNKSTGLAHIINRRYEERVLNKSVQMQPEDAQKEITAICFLVADSLDKGSASQTPRGNWEIEKGGIKAIINKDREGKFVITGFDDKKNKEEATESIKAGIAKYGYTPEFLDMYAQVGAVIASYEHSTPQTPQKSNENLSQNLLEGCVKIEVNGKERECKNGVLEGFKNAVKLVDRLMDVNHQLADENEKLRNQIQNQNKNKKTDIER</sequence>
<dbReference type="STRING" id="869209.Tresu_1738"/>
<name>F2NT38_TRES6</name>
<dbReference type="RefSeq" id="WP_013701910.1">
    <property type="nucleotide sequence ID" value="NC_015385.1"/>
</dbReference>
<dbReference type="HOGENOM" id="CLU_749925_0_0_12"/>
<accession>F2NT38</accession>
<dbReference type="AlphaFoldDB" id="F2NT38"/>
<evidence type="ECO:0000256" key="1">
    <source>
        <dbReference type="SAM" id="MobiDB-lite"/>
    </source>
</evidence>
<dbReference type="OrthoDB" id="365998at2"/>
<dbReference type="Proteomes" id="UP000006852">
    <property type="component" value="Chromosome"/>
</dbReference>
<dbReference type="GeneID" id="302998883"/>
<keyword evidence="3" id="KW-1185">Reference proteome</keyword>
<dbReference type="KEGG" id="tsu:Tresu_1738"/>
<proteinExistence type="predicted"/>
<organism evidence="2 3">
    <name type="scientific">Treponema succinifaciens (strain ATCC 33096 / DSM 2489 / 6091)</name>
    <dbReference type="NCBI Taxonomy" id="869209"/>
    <lineage>
        <taxon>Bacteria</taxon>
        <taxon>Pseudomonadati</taxon>
        <taxon>Spirochaetota</taxon>
        <taxon>Spirochaetia</taxon>
        <taxon>Spirochaetales</taxon>
        <taxon>Treponemataceae</taxon>
        <taxon>Treponema</taxon>
    </lineage>
</organism>
<feature type="region of interest" description="Disordered" evidence="1">
    <location>
        <begin position="350"/>
        <end position="369"/>
    </location>
</feature>
<reference evidence="3" key="2">
    <citation type="submission" date="2011-04" db="EMBL/GenBank/DDBJ databases">
        <title>The complete genome of chromosome of Treponema succinifaciens DSM 2489.</title>
        <authorList>
            <person name="Lucas S."/>
            <person name="Copeland A."/>
            <person name="Lapidus A."/>
            <person name="Bruce D."/>
            <person name="Goodwin L."/>
            <person name="Pitluck S."/>
            <person name="Peters L."/>
            <person name="Kyrpides N."/>
            <person name="Mavromatis K."/>
            <person name="Ivanova N."/>
            <person name="Ovchinnikova G."/>
            <person name="Teshima H."/>
            <person name="Detter J.C."/>
            <person name="Tapia R."/>
            <person name="Han C."/>
            <person name="Land M."/>
            <person name="Hauser L."/>
            <person name="Markowitz V."/>
            <person name="Cheng J.-F."/>
            <person name="Hugenholtz P."/>
            <person name="Woyke T."/>
            <person name="Wu D."/>
            <person name="Gronow S."/>
            <person name="Wellnitz S."/>
            <person name="Brambilla E."/>
            <person name="Klenk H.-P."/>
            <person name="Eisen J.A."/>
        </authorList>
    </citation>
    <scope>NUCLEOTIDE SEQUENCE [LARGE SCALE GENOMIC DNA]</scope>
    <source>
        <strain evidence="3">ATCC 33096 / DSM 2489 / 6091</strain>
    </source>
</reference>
<reference evidence="2 3" key="1">
    <citation type="journal article" date="2011" name="Stand. Genomic Sci.">
        <title>Complete genome sequence of Treponema succinifaciens type strain (6091).</title>
        <authorList>
            <person name="Han C."/>
            <person name="Gronow S."/>
            <person name="Teshima H."/>
            <person name="Lapidus A."/>
            <person name="Nolan M."/>
            <person name="Lucas S."/>
            <person name="Hammon N."/>
            <person name="Deshpande S."/>
            <person name="Cheng J.F."/>
            <person name="Zeytun A."/>
            <person name="Tapia R."/>
            <person name="Goodwin L."/>
            <person name="Pitluck S."/>
            <person name="Liolios K."/>
            <person name="Pagani I."/>
            <person name="Ivanova N."/>
            <person name="Mavromatis K."/>
            <person name="Mikhailova N."/>
            <person name="Huntemann M."/>
            <person name="Pati A."/>
            <person name="Chen A."/>
            <person name="Palaniappan K."/>
            <person name="Land M."/>
            <person name="Hauser L."/>
            <person name="Brambilla E.M."/>
            <person name="Rohde M."/>
            <person name="Goker M."/>
            <person name="Woyke T."/>
            <person name="Bristow J."/>
            <person name="Eisen J.A."/>
            <person name="Markowitz V."/>
            <person name="Hugenholtz P."/>
            <person name="Kyrpides N.C."/>
            <person name="Klenk H.P."/>
            <person name="Detter J.C."/>
        </authorList>
    </citation>
    <scope>NUCLEOTIDE SEQUENCE [LARGE SCALE GENOMIC DNA]</scope>
    <source>
        <strain evidence="3">ATCC 33096 / DSM 2489 / 6091</strain>
    </source>
</reference>
<protein>
    <submittedName>
        <fullName evidence="2">Uncharacterized protein</fullName>
    </submittedName>
</protein>
<dbReference type="EMBL" id="CP002631">
    <property type="protein sequence ID" value="AEB14629.1"/>
    <property type="molecule type" value="Genomic_DNA"/>
</dbReference>